<evidence type="ECO:0000313" key="2">
    <source>
        <dbReference type="EMBL" id="SBO99975.1"/>
    </source>
</evidence>
<sequence>MRTKFITALGALAVVAATPAVASAQAETHYTHRTTLTRDCRIHENFPKPGVPDRSWAKKRGGAVGVRYTYKGYALVLDYSKNSRPNWGFINRSCLGDSSAYSGGDRGTPVQDLQAIGGDNQLTTVPISSPPADTTRRALIRPDSVGSVRSAPASFVIGNVRAGDPFYLTTAACGSHGPTEWILGYAPNSGRWGYVEAMHLPACR</sequence>
<dbReference type="EMBL" id="LT559118">
    <property type="protein sequence ID" value="SBO99975.1"/>
    <property type="molecule type" value="Genomic_DNA"/>
</dbReference>
<proteinExistence type="predicted"/>
<name>A0A1M4EMC9_9ACTN</name>
<organism evidence="2">
    <name type="scientific">Nonomuraea gerenzanensis</name>
    <dbReference type="NCBI Taxonomy" id="93944"/>
    <lineage>
        <taxon>Bacteria</taxon>
        <taxon>Bacillati</taxon>
        <taxon>Actinomycetota</taxon>
        <taxon>Actinomycetes</taxon>
        <taxon>Streptosporangiales</taxon>
        <taxon>Streptosporangiaceae</taxon>
        <taxon>Nonomuraea</taxon>
    </lineage>
</organism>
<reference evidence="2" key="1">
    <citation type="submission" date="2016-04" db="EMBL/GenBank/DDBJ databases">
        <authorList>
            <person name="Evans L.H."/>
            <person name="Alamgir A."/>
            <person name="Owens N."/>
            <person name="Weber N.D."/>
            <person name="Virtaneva K."/>
            <person name="Barbian K."/>
            <person name="Babar A."/>
            <person name="Rosenke K."/>
        </authorList>
    </citation>
    <scope>NUCLEOTIDE SEQUENCE</scope>
    <source>
        <strain evidence="2">Nono1</strain>
    </source>
</reference>
<keyword evidence="1" id="KW-0732">Signal</keyword>
<dbReference type="AlphaFoldDB" id="A0A1M4EMC9"/>
<protein>
    <recommendedName>
        <fullName evidence="3">SH3b domain-containing protein</fullName>
    </recommendedName>
</protein>
<gene>
    <name evidence="2" type="ORF">BN4615_P9491</name>
</gene>
<evidence type="ECO:0008006" key="3">
    <source>
        <dbReference type="Google" id="ProtNLM"/>
    </source>
</evidence>
<dbReference type="RefSeq" id="WP_225268605.1">
    <property type="nucleotide sequence ID" value="NZ_CP084058.1"/>
</dbReference>
<accession>A0A1M4EMC9</accession>
<feature type="signal peptide" evidence="1">
    <location>
        <begin position="1"/>
        <end position="22"/>
    </location>
</feature>
<evidence type="ECO:0000256" key="1">
    <source>
        <dbReference type="SAM" id="SignalP"/>
    </source>
</evidence>
<feature type="chain" id="PRO_5038346480" description="SH3b domain-containing protein" evidence="1">
    <location>
        <begin position="23"/>
        <end position="204"/>
    </location>
</feature>